<proteinExistence type="predicted"/>
<dbReference type="eggNOG" id="ENOG502QQPC">
    <property type="taxonomic scope" value="Eukaryota"/>
</dbReference>
<dbReference type="CDD" id="cd00018">
    <property type="entry name" value="AP2"/>
    <property type="match status" value="1"/>
</dbReference>
<evidence type="ECO:0000256" key="3">
    <source>
        <dbReference type="ARBA" id="ARBA00023125"/>
    </source>
</evidence>
<dbReference type="SUPFAM" id="SSF54171">
    <property type="entry name" value="DNA-binding domain"/>
    <property type="match status" value="1"/>
</dbReference>
<dbReference type="InterPro" id="IPR016177">
    <property type="entry name" value="DNA-bd_dom_sf"/>
</dbReference>
<reference evidence="9" key="2">
    <citation type="submission" date="2013-12" db="EMBL/GenBank/DDBJ databases">
        <authorList>
            <person name="Yu Y."/>
            <person name="Lee S."/>
            <person name="de Baynast K."/>
            <person name="Wissotski M."/>
            <person name="Liu L."/>
            <person name="Talag J."/>
            <person name="Goicoechea J."/>
            <person name="Angelova A."/>
            <person name="Jetty R."/>
            <person name="Kudrna D."/>
            <person name="Golser W."/>
            <person name="Rivera L."/>
            <person name="Zhang J."/>
            <person name="Wing R."/>
        </authorList>
    </citation>
    <scope>NUCLEOTIDE SEQUENCE</scope>
</reference>
<evidence type="ECO:0000256" key="6">
    <source>
        <dbReference type="SAM" id="MobiDB-lite"/>
    </source>
</evidence>
<evidence type="ECO:0000313" key="9">
    <source>
        <dbReference type="Proteomes" id="UP000032180"/>
    </source>
</evidence>
<dbReference type="GO" id="GO:0005634">
    <property type="term" value="C:nucleus"/>
    <property type="evidence" value="ECO:0007669"/>
    <property type="project" value="UniProtKB-SubCell"/>
</dbReference>
<dbReference type="Gene3D" id="3.30.730.10">
    <property type="entry name" value="AP2/ERF domain"/>
    <property type="match status" value="1"/>
</dbReference>
<name>A0A0D9X2Q8_9ORYZ</name>
<keyword evidence="9" id="KW-1185">Reference proteome</keyword>
<keyword evidence="5" id="KW-0539">Nucleus</keyword>
<evidence type="ECO:0000256" key="5">
    <source>
        <dbReference type="ARBA" id="ARBA00023242"/>
    </source>
</evidence>
<dbReference type="PANTHER" id="PTHR31677:SF49">
    <property type="entry name" value="ETHYLENE-RESPONSIVE TRANSCRIPTION FACTOR ERF086"/>
    <property type="match status" value="1"/>
</dbReference>
<evidence type="ECO:0000256" key="1">
    <source>
        <dbReference type="ARBA" id="ARBA00004123"/>
    </source>
</evidence>
<dbReference type="GO" id="GO:0010582">
    <property type="term" value="P:floral meristem determinacy"/>
    <property type="evidence" value="ECO:0007669"/>
    <property type="project" value="EnsemblPlants"/>
</dbReference>
<dbReference type="PRINTS" id="PR00367">
    <property type="entry name" value="ETHRSPELEMNT"/>
</dbReference>
<sequence>MNTRGGSNGGHSQATLMAFSDQPKPVSHPSPPSSPVSDHRPPSSAGGRGRRRAQEPGRFLGVRRRPWGRYAAEIRDPTTKERHWLGTFDTAQEAALAYDRAALSMKGAQARTNFVYTHHHAAAAYNFPQFLAGAFHHHHPSPPAFAAGGGGNSVEMAASASSHAGTYGGHHVAAGGGGECSTVMSTAMPVMVPVDHFEHHRASTASVNDFLFSGGVYGGGGGGDNSGYLSSVVPESCLRPNGGGGGAADHHDMRRYSDADAYGMMGIREDVDDLAQMVAGFWGGAADADQLGVCGFPANGGGGGGGAGDMVAASQGSDSYSPFSFLSH</sequence>
<dbReference type="InterPro" id="IPR036955">
    <property type="entry name" value="AP2/ERF_dom_sf"/>
</dbReference>
<dbReference type="PROSITE" id="PS51032">
    <property type="entry name" value="AP2_ERF"/>
    <property type="match status" value="1"/>
</dbReference>
<evidence type="ECO:0000256" key="2">
    <source>
        <dbReference type="ARBA" id="ARBA00023015"/>
    </source>
</evidence>
<feature type="region of interest" description="Disordered" evidence="6">
    <location>
        <begin position="1"/>
        <end position="59"/>
    </location>
</feature>
<organism evidence="8 9">
    <name type="scientific">Leersia perrieri</name>
    <dbReference type="NCBI Taxonomy" id="77586"/>
    <lineage>
        <taxon>Eukaryota</taxon>
        <taxon>Viridiplantae</taxon>
        <taxon>Streptophyta</taxon>
        <taxon>Embryophyta</taxon>
        <taxon>Tracheophyta</taxon>
        <taxon>Spermatophyta</taxon>
        <taxon>Magnoliopsida</taxon>
        <taxon>Liliopsida</taxon>
        <taxon>Poales</taxon>
        <taxon>Poaceae</taxon>
        <taxon>BOP clade</taxon>
        <taxon>Oryzoideae</taxon>
        <taxon>Oryzeae</taxon>
        <taxon>Oryzinae</taxon>
        <taxon>Leersia</taxon>
    </lineage>
</organism>
<dbReference type="HOGENOM" id="CLU_078905_0_0_1"/>
<dbReference type="Proteomes" id="UP000032180">
    <property type="component" value="Chromosome 7"/>
</dbReference>
<reference evidence="8" key="3">
    <citation type="submission" date="2015-04" db="UniProtKB">
        <authorList>
            <consortium name="EnsemblPlants"/>
        </authorList>
    </citation>
    <scope>IDENTIFICATION</scope>
</reference>
<protein>
    <recommendedName>
        <fullName evidence="7">AP2/ERF domain-containing protein</fullName>
    </recommendedName>
</protein>
<feature type="compositionally biased region" description="Polar residues" evidence="6">
    <location>
        <begin position="1"/>
        <end position="15"/>
    </location>
</feature>
<dbReference type="Pfam" id="PF00847">
    <property type="entry name" value="AP2"/>
    <property type="match status" value="1"/>
</dbReference>
<dbReference type="GO" id="GO:0003677">
    <property type="term" value="F:DNA binding"/>
    <property type="evidence" value="ECO:0007669"/>
    <property type="project" value="UniProtKB-KW"/>
</dbReference>
<dbReference type="GO" id="GO:0003700">
    <property type="term" value="F:DNA-binding transcription factor activity"/>
    <property type="evidence" value="ECO:0007669"/>
    <property type="project" value="InterPro"/>
</dbReference>
<dbReference type="EnsemblPlants" id="LPERR07G22580.1">
    <property type="protein sequence ID" value="LPERR07G22580.1"/>
    <property type="gene ID" value="LPERR07G22580"/>
</dbReference>
<dbReference type="InterPro" id="IPR001471">
    <property type="entry name" value="AP2/ERF_dom"/>
</dbReference>
<dbReference type="AlphaFoldDB" id="A0A0D9X2Q8"/>
<keyword evidence="3" id="KW-0238">DNA-binding</keyword>
<accession>A0A0D9X2Q8</accession>
<dbReference type="STRING" id="77586.A0A0D9X2Q8"/>
<dbReference type="FunFam" id="3.30.730.10:FF:000001">
    <property type="entry name" value="Ethylene-responsive transcription factor 2"/>
    <property type="match status" value="1"/>
</dbReference>
<dbReference type="GO" id="GO:0045893">
    <property type="term" value="P:positive regulation of DNA-templated transcription"/>
    <property type="evidence" value="ECO:0007669"/>
    <property type="project" value="EnsemblPlants"/>
</dbReference>
<dbReference type="SMART" id="SM00380">
    <property type="entry name" value="AP2"/>
    <property type="match status" value="1"/>
</dbReference>
<evidence type="ECO:0000313" key="8">
    <source>
        <dbReference type="EnsemblPlants" id="LPERR07G22580.1"/>
    </source>
</evidence>
<evidence type="ECO:0000256" key="4">
    <source>
        <dbReference type="ARBA" id="ARBA00023163"/>
    </source>
</evidence>
<keyword evidence="2" id="KW-0805">Transcription regulation</keyword>
<comment type="subcellular location">
    <subcellularLocation>
        <location evidence="1">Nucleus</location>
    </subcellularLocation>
</comment>
<dbReference type="PANTHER" id="PTHR31677">
    <property type="entry name" value="AP2 DOMAIN CLASS TRANSCRIPTION FACTOR"/>
    <property type="match status" value="1"/>
</dbReference>
<keyword evidence="4" id="KW-0804">Transcription</keyword>
<evidence type="ECO:0000259" key="7">
    <source>
        <dbReference type="PROSITE" id="PS51032"/>
    </source>
</evidence>
<dbReference type="Gramene" id="LPERR07G22580.1">
    <property type="protein sequence ID" value="LPERR07G22580.1"/>
    <property type="gene ID" value="LPERR07G22580"/>
</dbReference>
<feature type="domain" description="AP2/ERF" evidence="7">
    <location>
        <begin position="58"/>
        <end position="115"/>
    </location>
</feature>
<reference evidence="8 9" key="1">
    <citation type="submission" date="2012-08" db="EMBL/GenBank/DDBJ databases">
        <title>Oryza genome evolution.</title>
        <authorList>
            <person name="Wing R.A."/>
        </authorList>
    </citation>
    <scope>NUCLEOTIDE SEQUENCE</scope>
</reference>
<dbReference type="GO" id="GO:2000032">
    <property type="term" value="P:regulation of secondary shoot formation"/>
    <property type="evidence" value="ECO:0007669"/>
    <property type="project" value="EnsemblPlants"/>
</dbReference>